<dbReference type="NCBIfam" id="TIGR01391">
    <property type="entry name" value="dnaG"/>
    <property type="match status" value="1"/>
</dbReference>
<reference evidence="16 17" key="1">
    <citation type="submission" date="2020-08" db="EMBL/GenBank/DDBJ databases">
        <title>Genome public.</title>
        <authorList>
            <person name="Liu C."/>
            <person name="Sun Q."/>
        </authorList>
    </citation>
    <scope>NUCLEOTIDE SEQUENCE [LARGE SCALE GENOMIC DNA]</scope>
    <source>
        <strain evidence="16 17">NSJ-71</strain>
    </source>
</reference>
<dbReference type="HAMAP" id="MF_00974">
    <property type="entry name" value="DNA_primase_DnaG"/>
    <property type="match status" value="1"/>
</dbReference>
<keyword evidence="6 12" id="KW-0479">Metal-binding</keyword>
<dbReference type="CDD" id="cd03364">
    <property type="entry name" value="TOPRIM_DnaG_primases"/>
    <property type="match status" value="1"/>
</dbReference>
<dbReference type="EC" id="2.7.7.101" evidence="12"/>
<dbReference type="Gene3D" id="3.40.1360.10">
    <property type="match status" value="1"/>
</dbReference>
<dbReference type="Gene3D" id="1.10.860.10">
    <property type="entry name" value="DNAb Helicase, Chain A"/>
    <property type="match status" value="1"/>
</dbReference>
<dbReference type="InterPro" id="IPR034151">
    <property type="entry name" value="TOPRIM_DnaG_bac"/>
</dbReference>
<dbReference type="InterPro" id="IPR019475">
    <property type="entry name" value="DNA_primase_DnaB-bd"/>
</dbReference>
<dbReference type="InterPro" id="IPR050219">
    <property type="entry name" value="DnaG_primase"/>
</dbReference>
<evidence type="ECO:0000256" key="14">
    <source>
        <dbReference type="SAM" id="Coils"/>
    </source>
</evidence>
<dbReference type="PROSITE" id="PS50880">
    <property type="entry name" value="TOPRIM"/>
    <property type="match status" value="1"/>
</dbReference>
<dbReference type="SUPFAM" id="SSF57783">
    <property type="entry name" value="Zinc beta-ribbon"/>
    <property type="match status" value="1"/>
</dbReference>
<comment type="domain">
    <text evidence="12">Contains an N-terminal zinc-binding domain, a central core domain that contains the primase activity, and a C-terminal DnaB-binding domain.</text>
</comment>
<comment type="similarity">
    <text evidence="12 13">Belongs to the DnaG primase family.</text>
</comment>
<feature type="zinc finger region" description="CHC2-type" evidence="12">
    <location>
        <begin position="38"/>
        <end position="62"/>
    </location>
</feature>
<dbReference type="EMBL" id="JACOPS010000002">
    <property type="protein sequence ID" value="MBC5727813.1"/>
    <property type="molecule type" value="Genomic_DNA"/>
</dbReference>
<dbReference type="InterPro" id="IPR006171">
    <property type="entry name" value="TOPRIM_dom"/>
</dbReference>
<dbReference type="InterPro" id="IPR036185">
    <property type="entry name" value="DNA_heli_DnaB-like_N_sf"/>
</dbReference>
<evidence type="ECO:0000256" key="11">
    <source>
        <dbReference type="ARBA" id="ARBA00023163"/>
    </source>
</evidence>
<keyword evidence="3 12" id="KW-0808">Transferase</keyword>
<evidence type="ECO:0000256" key="10">
    <source>
        <dbReference type="ARBA" id="ARBA00023125"/>
    </source>
</evidence>
<dbReference type="InterPro" id="IPR006295">
    <property type="entry name" value="DNA_primase_DnaG"/>
</dbReference>
<keyword evidence="4 12" id="KW-0548">Nucleotidyltransferase</keyword>
<dbReference type="InterPro" id="IPR016136">
    <property type="entry name" value="DNA_helicase_N/primase_C"/>
</dbReference>
<dbReference type="SMART" id="SM00400">
    <property type="entry name" value="ZnF_CHCC"/>
    <property type="match status" value="1"/>
</dbReference>
<dbReference type="Pfam" id="PF01807">
    <property type="entry name" value="Zn_ribbon_DnaG"/>
    <property type="match status" value="1"/>
</dbReference>
<dbReference type="PANTHER" id="PTHR30313">
    <property type="entry name" value="DNA PRIMASE"/>
    <property type="match status" value="1"/>
</dbReference>
<evidence type="ECO:0000256" key="9">
    <source>
        <dbReference type="ARBA" id="ARBA00022842"/>
    </source>
</evidence>
<dbReference type="SUPFAM" id="SSF56731">
    <property type="entry name" value="DNA primase core"/>
    <property type="match status" value="1"/>
</dbReference>
<dbReference type="RefSeq" id="WP_186935078.1">
    <property type="nucleotide sequence ID" value="NZ_JACOPS010000002.1"/>
</dbReference>
<dbReference type="Pfam" id="PF10410">
    <property type="entry name" value="DnaB_bind"/>
    <property type="match status" value="1"/>
</dbReference>
<keyword evidence="7 12" id="KW-0863">Zinc-finger</keyword>
<evidence type="ECO:0000256" key="8">
    <source>
        <dbReference type="ARBA" id="ARBA00022833"/>
    </source>
</evidence>
<evidence type="ECO:0000313" key="17">
    <source>
        <dbReference type="Proteomes" id="UP000636755"/>
    </source>
</evidence>
<dbReference type="SUPFAM" id="SSF48024">
    <property type="entry name" value="N-terminal domain of DnaB helicase"/>
    <property type="match status" value="1"/>
</dbReference>
<keyword evidence="11 12" id="KW-0804">Transcription</keyword>
<keyword evidence="1 12" id="KW-0240">DNA-directed RNA polymerase</keyword>
<proteinExistence type="inferred from homology"/>
<dbReference type="InterPro" id="IPR037068">
    <property type="entry name" value="DNA_primase_core_N_sf"/>
</dbReference>
<keyword evidence="14" id="KW-0175">Coiled coil</keyword>
<keyword evidence="10 12" id="KW-0238">DNA-binding</keyword>
<protein>
    <recommendedName>
        <fullName evidence="12 13">DNA primase</fullName>
        <ecNumber evidence="12">2.7.7.101</ecNumber>
    </recommendedName>
</protein>
<evidence type="ECO:0000256" key="13">
    <source>
        <dbReference type="PIRNR" id="PIRNR002811"/>
    </source>
</evidence>
<keyword evidence="2 12" id="KW-0639">Primosome</keyword>
<comment type="caution">
    <text evidence="16">The sequence shown here is derived from an EMBL/GenBank/DDBJ whole genome shotgun (WGS) entry which is preliminary data.</text>
</comment>
<dbReference type="InterPro" id="IPR013264">
    <property type="entry name" value="DNAG_N"/>
</dbReference>
<keyword evidence="9" id="KW-0460">Magnesium</keyword>
<dbReference type="InterPro" id="IPR002694">
    <property type="entry name" value="Znf_CHC2"/>
</dbReference>
<gene>
    <name evidence="12" type="primary">dnaG</name>
    <name evidence="16" type="ORF">H8R91_04605</name>
</gene>
<evidence type="ECO:0000313" key="16">
    <source>
        <dbReference type="EMBL" id="MBC5727813.1"/>
    </source>
</evidence>
<evidence type="ECO:0000256" key="12">
    <source>
        <dbReference type="HAMAP-Rule" id="MF_00974"/>
    </source>
</evidence>
<evidence type="ECO:0000256" key="5">
    <source>
        <dbReference type="ARBA" id="ARBA00022705"/>
    </source>
</evidence>
<dbReference type="SMART" id="SM00493">
    <property type="entry name" value="TOPRIM"/>
    <property type="match status" value="1"/>
</dbReference>
<dbReference type="PIRSF" id="PIRSF002811">
    <property type="entry name" value="DnaG"/>
    <property type="match status" value="1"/>
</dbReference>
<evidence type="ECO:0000256" key="2">
    <source>
        <dbReference type="ARBA" id="ARBA00022515"/>
    </source>
</evidence>
<evidence type="ECO:0000256" key="6">
    <source>
        <dbReference type="ARBA" id="ARBA00022723"/>
    </source>
</evidence>
<comment type="catalytic activity">
    <reaction evidence="12">
        <text>ssDNA + n NTP = ssDNA/pppN(pN)n-1 hybrid + (n-1) diphosphate.</text>
        <dbReference type="EC" id="2.7.7.101"/>
    </reaction>
</comment>
<keyword evidence="5 12" id="KW-0235">DNA replication</keyword>
<evidence type="ECO:0000256" key="4">
    <source>
        <dbReference type="ARBA" id="ARBA00022695"/>
    </source>
</evidence>
<dbReference type="Pfam" id="PF13155">
    <property type="entry name" value="Toprim_2"/>
    <property type="match status" value="1"/>
</dbReference>
<dbReference type="Gene3D" id="3.90.580.10">
    <property type="entry name" value="Zinc finger, CHC2-type domain"/>
    <property type="match status" value="1"/>
</dbReference>
<evidence type="ECO:0000259" key="15">
    <source>
        <dbReference type="PROSITE" id="PS50880"/>
    </source>
</evidence>
<dbReference type="InterPro" id="IPR036977">
    <property type="entry name" value="DNA_primase_Znf_CHC2"/>
</dbReference>
<dbReference type="Proteomes" id="UP000636755">
    <property type="component" value="Unassembled WGS sequence"/>
</dbReference>
<name>A0ABR7HJW3_9FIRM</name>
<comment type="subunit">
    <text evidence="12">Monomer. Interacts with DnaB.</text>
</comment>
<feature type="domain" description="Toprim" evidence="15">
    <location>
        <begin position="253"/>
        <end position="336"/>
    </location>
</feature>
<comment type="function">
    <text evidence="12 13">RNA polymerase that catalyzes the synthesis of short RNA molecules used as primers for DNA polymerase during DNA replication.</text>
</comment>
<keyword evidence="17" id="KW-1185">Reference proteome</keyword>
<comment type="cofactor">
    <cofactor evidence="12 13">
        <name>Zn(2+)</name>
        <dbReference type="ChEBI" id="CHEBI:29105"/>
    </cofactor>
    <text evidence="12 13">Binds 1 zinc ion per monomer.</text>
</comment>
<keyword evidence="8 12" id="KW-0862">Zinc</keyword>
<evidence type="ECO:0000256" key="3">
    <source>
        <dbReference type="ARBA" id="ARBA00022679"/>
    </source>
</evidence>
<dbReference type="Gene3D" id="3.90.980.10">
    <property type="entry name" value="DNA primase, catalytic core, N-terminal domain"/>
    <property type="match status" value="1"/>
</dbReference>
<dbReference type="PANTHER" id="PTHR30313:SF2">
    <property type="entry name" value="DNA PRIMASE"/>
    <property type="match status" value="1"/>
</dbReference>
<evidence type="ECO:0000256" key="7">
    <source>
        <dbReference type="ARBA" id="ARBA00022771"/>
    </source>
</evidence>
<dbReference type="Pfam" id="PF08275">
    <property type="entry name" value="DNAG_N"/>
    <property type="match status" value="1"/>
</dbReference>
<feature type="coiled-coil region" evidence="14">
    <location>
        <begin position="410"/>
        <end position="453"/>
    </location>
</feature>
<accession>A0ABR7HJW3</accession>
<evidence type="ECO:0000256" key="1">
    <source>
        <dbReference type="ARBA" id="ARBA00022478"/>
    </source>
</evidence>
<dbReference type="InterPro" id="IPR030846">
    <property type="entry name" value="DnaG_bac"/>
</dbReference>
<organism evidence="16 17">
    <name type="scientific">Ruminococcus intestinalis</name>
    <dbReference type="NCBI Taxonomy" id="2763066"/>
    <lineage>
        <taxon>Bacteria</taxon>
        <taxon>Bacillati</taxon>
        <taxon>Bacillota</taxon>
        <taxon>Clostridia</taxon>
        <taxon>Eubacteriales</taxon>
        <taxon>Oscillospiraceae</taxon>
        <taxon>Ruminococcus</taxon>
    </lineage>
</organism>
<sequence>MPFPDSFLQELKLRSDITEIASSYVNLKRHGRNMVGLCPFHGEKTPSFNIYTENGSFYCFGCGAGGDVITFIMKIENLDYVEAVKFLAQRAGMEMPENTYDDSLSKLRMRIYEANREAARFFHATLLSQRGQSGLNYLRGRALSDRTIRHFGLGFADDDWNSLCNHLKNKGFSEYEIYSANLAFKRKNGNGIYDRFVNRVMFPIIDLRGNVIAFGGRIMTDEKPKYLNTSDTPVFKKSENLFSLNNAKSSGTRTLILCEGYMDVIALNQAGFTNAVATLGTALTNEQAVLMKRYADEVIICYDADGAGQKATARAIDILRNAGLPIKILTVPSGKDPDEFIRSKGDNGPAAFKLLIEKCGNDIEYRLMKLKENYNLNTTDGKVAFLNEAVKIVATIESPIERDVFASKLCAELEIDKNAFLEQISKVKRRDRRENIKKETRQIQAELNGQSDKINREHYKKPRSSSAEEALLVYLINNPDYANSISERVTPDKFSNSLIKRYYEYVLSKIKSGYEPLTSVSSDFNSDEVSYLYKLISTTIPAASTREAVEEYINVINEESNKLTSDKLADMSADDINDYIMKMKQNKK</sequence>